<proteinExistence type="predicted"/>
<keyword evidence="1" id="KW-1133">Transmembrane helix</keyword>
<dbReference type="EMBL" id="JNHN01000142">
    <property type="protein sequence ID" value="KDS53447.1"/>
    <property type="molecule type" value="Genomic_DNA"/>
</dbReference>
<reference evidence="2 3" key="1">
    <citation type="submission" date="2014-04" db="EMBL/GenBank/DDBJ databases">
        <authorList>
            <person name="Sears C."/>
            <person name="Carroll K."/>
            <person name="Sack B.R."/>
            <person name="Qadri F."/>
            <person name="Myers L.L."/>
            <person name="Chung G.-T."/>
            <person name="Escheverria P."/>
            <person name="Fraser C.M."/>
            <person name="Sadzewicz L."/>
            <person name="Shefchek K.A."/>
            <person name="Tallon L."/>
            <person name="Das S.P."/>
            <person name="Daugherty S."/>
            <person name="Mongodin E.F."/>
        </authorList>
    </citation>
    <scope>NUCLEOTIDE SEQUENCE [LARGE SCALE GENOMIC DNA]</scope>
    <source>
        <strain evidence="2 3">3978 T3 ii</strain>
    </source>
</reference>
<dbReference type="AlphaFoldDB" id="A0A078S2Q4"/>
<evidence type="ECO:0000256" key="1">
    <source>
        <dbReference type="SAM" id="Phobius"/>
    </source>
</evidence>
<evidence type="ECO:0000313" key="2">
    <source>
        <dbReference type="EMBL" id="KDS53447.1"/>
    </source>
</evidence>
<comment type="caution">
    <text evidence="2">The sequence shown here is derived from an EMBL/GenBank/DDBJ whole genome shotgun (WGS) entry which is preliminary data.</text>
</comment>
<feature type="transmembrane region" description="Helical" evidence="1">
    <location>
        <begin position="37"/>
        <end position="56"/>
    </location>
</feature>
<dbReference type="Proteomes" id="UP000028013">
    <property type="component" value="Unassembled WGS sequence"/>
</dbReference>
<sequence length="57" mass="6465">MKCFSFTAFLLILLHESTIYTFIALAPKAPNMAEATAITTFKILSQTFFFIVLIFLN</sequence>
<keyword evidence="1" id="KW-0812">Transmembrane</keyword>
<name>A0A078S2Q4_BACUN</name>
<gene>
    <name evidence="2" type="ORF">M094_4430</name>
</gene>
<keyword evidence="1" id="KW-0472">Membrane</keyword>
<accession>A0A078S2Q4</accession>
<protein>
    <submittedName>
        <fullName evidence="2">Putative membrane protein</fullName>
    </submittedName>
</protein>
<organism evidence="2 3">
    <name type="scientific">Bacteroides uniformis str. 3978 T3 ii</name>
    <dbReference type="NCBI Taxonomy" id="1339349"/>
    <lineage>
        <taxon>Bacteria</taxon>
        <taxon>Pseudomonadati</taxon>
        <taxon>Bacteroidota</taxon>
        <taxon>Bacteroidia</taxon>
        <taxon>Bacteroidales</taxon>
        <taxon>Bacteroidaceae</taxon>
        <taxon>Bacteroides</taxon>
    </lineage>
</organism>
<evidence type="ECO:0000313" key="3">
    <source>
        <dbReference type="Proteomes" id="UP000028013"/>
    </source>
</evidence>